<dbReference type="PATRIC" id="fig|47884.3.peg.741"/>
<accession>A0A0J6GPX2</accession>
<proteinExistence type="predicted"/>
<dbReference type="Proteomes" id="UP000036395">
    <property type="component" value="Unassembled WGS sequence"/>
</dbReference>
<sequence length="379" mass="43006">MTCVKYLCMDDQPEEYILPLLDQLSLFCDDLKFERMHPQDFALQFERIQGLANEGVYFGLLVDLRLDQDSDAEGNKVYYRGPTLAQELRTRMAEGSMSSFPIILWSMNDNIVRSYAPDSSSHDLFDAVYAKDDANHPLDRTVSCQLVALAVGYQNLVSILSESANPSIDKVIGLLDGDRDYLDPRLISYLKGNAVYELAGKVLNTLLRCDGVLINEVMLAAQLGVDVERSGEQWIAFLEAVSKCQYSGVFHEAWPRWWKHRIEAFWTEFVSNKGSLRKYTADERVAILNEKIGVALVSAAPIAEGYSHRFSTVCVALKSPLDPVDGFKVHTPRQDAWQDSRYVSAHAVINRLKKSEWSLDPLEIDRFKQLMERLKHEAV</sequence>
<dbReference type="RefSeq" id="WP_048378110.1">
    <property type="nucleotide sequence ID" value="NZ_FNRS01000001.1"/>
</dbReference>
<dbReference type="EMBL" id="FNRS01000001">
    <property type="protein sequence ID" value="SEB69716.1"/>
    <property type="molecule type" value="Genomic_DNA"/>
</dbReference>
<keyword evidence="4" id="KW-1185">Reference proteome</keyword>
<dbReference type="OrthoDB" id="6402183at2"/>
<name>A0A0J6GPX2_PSETA</name>
<evidence type="ECO:0000313" key="2">
    <source>
        <dbReference type="EMBL" id="SEB69716.1"/>
    </source>
</evidence>
<dbReference type="EMBL" id="JYLA01000001">
    <property type="protein sequence ID" value="KMM86731.1"/>
    <property type="molecule type" value="Genomic_DNA"/>
</dbReference>
<evidence type="ECO:0000313" key="4">
    <source>
        <dbReference type="Proteomes" id="UP000183155"/>
    </source>
</evidence>
<dbReference type="AlphaFoldDB" id="A0A0J6GPX2"/>
<reference evidence="1 3" key="1">
    <citation type="submission" date="2015-02" db="EMBL/GenBank/DDBJ databases">
        <title>Pseudomonas helleri sp. nov. and Pseudomonas weihenstephanensis sp. nov., isolated from raw cows milk.</title>
        <authorList>
            <person name="von Neubeck M."/>
            <person name="Huptas C."/>
            <person name="Wenning M."/>
            <person name="Scherer S."/>
        </authorList>
    </citation>
    <scope>NUCLEOTIDE SEQUENCE [LARGE SCALE GENOMIC DNA]</scope>
    <source>
        <strain evidence="1 3">DSM 21104</strain>
    </source>
</reference>
<dbReference type="Proteomes" id="UP000183155">
    <property type="component" value="Unassembled WGS sequence"/>
</dbReference>
<protein>
    <submittedName>
        <fullName evidence="1">Uncharacterized protein</fullName>
    </submittedName>
</protein>
<evidence type="ECO:0000313" key="3">
    <source>
        <dbReference type="Proteomes" id="UP000036395"/>
    </source>
</evidence>
<organism evidence="1 3">
    <name type="scientific">Pseudomonas taetrolens</name>
    <dbReference type="NCBI Taxonomy" id="47884"/>
    <lineage>
        <taxon>Bacteria</taxon>
        <taxon>Pseudomonadati</taxon>
        <taxon>Pseudomonadota</taxon>
        <taxon>Gammaproteobacteria</taxon>
        <taxon>Pseudomonadales</taxon>
        <taxon>Pseudomonadaceae</taxon>
        <taxon>Pseudomonas</taxon>
    </lineage>
</organism>
<gene>
    <name evidence="2" type="ORF">SAMN04490203_0980</name>
    <name evidence="1" type="ORF">TU78_01720</name>
</gene>
<evidence type="ECO:0000313" key="1">
    <source>
        <dbReference type="EMBL" id="KMM86731.1"/>
    </source>
</evidence>
<comment type="caution">
    <text evidence="1">The sequence shown here is derived from an EMBL/GenBank/DDBJ whole genome shotgun (WGS) entry which is preliminary data.</text>
</comment>
<reference evidence="2 4" key="2">
    <citation type="submission" date="2016-10" db="EMBL/GenBank/DDBJ databases">
        <authorList>
            <person name="Varghese N."/>
            <person name="Submissions S."/>
        </authorList>
    </citation>
    <scope>NUCLEOTIDE SEQUENCE [LARGE SCALE GENOMIC DNA]</scope>
    <source>
        <strain evidence="2 4">BS3652</strain>
    </source>
</reference>